<accession>E1YH71</accession>
<dbReference type="EMBL" id="FR695873">
    <property type="protein sequence ID" value="CBX29915.1"/>
    <property type="molecule type" value="Genomic_DNA"/>
</dbReference>
<name>E1YH71_9BACT</name>
<dbReference type="AlphaFoldDB" id="E1YH71"/>
<protein>
    <submittedName>
        <fullName evidence="1">Uncharacterized protein</fullName>
    </submittedName>
</protein>
<proteinExistence type="predicted"/>
<sequence length="73" mass="8080">MTKHIQPLAEVFGHLIDDQSEKAVRYRSNRLCPFNNKVPNCTKDKAKNPLGVCSVFHNDSPAITCPGSEKIGL</sequence>
<gene>
    <name evidence="1" type="ORF">N47_F16100</name>
</gene>
<organism evidence="1">
    <name type="scientific">uncultured Desulfobacterium sp</name>
    <dbReference type="NCBI Taxonomy" id="201089"/>
    <lineage>
        <taxon>Bacteria</taxon>
        <taxon>Pseudomonadati</taxon>
        <taxon>Thermodesulfobacteriota</taxon>
        <taxon>Desulfobacteria</taxon>
        <taxon>Desulfobacterales</taxon>
        <taxon>Desulfobacteriaceae</taxon>
        <taxon>Desulfobacterium</taxon>
        <taxon>environmental samples</taxon>
    </lineage>
</organism>
<evidence type="ECO:0000313" key="1">
    <source>
        <dbReference type="EMBL" id="CBX29915.1"/>
    </source>
</evidence>
<reference evidence="1" key="1">
    <citation type="journal article" date="2011" name="Environ. Microbiol.">
        <title>Genomic insights into the metabolic potential of the polycyclic aromatic hydrocarbon degrading sulfate-reducing Deltaproteobacterium N47.</title>
        <authorList>
            <person name="Bergmann F."/>
            <person name="Selesi D."/>
            <person name="Weinmaier T."/>
            <person name="Tischler P."/>
            <person name="Rattei T."/>
            <person name="Meckenstock R.U."/>
        </authorList>
    </citation>
    <scope>NUCLEOTIDE SEQUENCE</scope>
</reference>